<proteinExistence type="predicted"/>
<accession>A0ABD3G1X0</accession>
<evidence type="ECO:0000313" key="2">
    <source>
        <dbReference type="EMBL" id="KAL3673157.1"/>
    </source>
</evidence>
<gene>
    <name evidence="2" type="ORF">V7S43_002452</name>
</gene>
<sequence>MVLHDDDCEKTFGTENYQTEKSVIKPINYSSCASSGCMLRFYWLALQGVDGKYVWQIYKDCVPLSGPAEGQTSTATTSSAPASNSTQMTETLTVESESETDAPEAEATVTDTEAPAATKAKCNARKRV</sequence>
<dbReference type="EMBL" id="JBIMZQ010000003">
    <property type="protein sequence ID" value="KAL3673157.1"/>
    <property type="molecule type" value="Genomic_DNA"/>
</dbReference>
<dbReference type="Proteomes" id="UP001632037">
    <property type="component" value="Unassembled WGS sequence"/>
</dbReference>
<dbReference type="AlphaFoldDB" id="A0ABD3G1X0"/>
<evidence type="ECO:0000256" key="1">
    <source>
        <dbReference type="SAM" id="MobiDB-lite"/>
    </source>
</evidence>
<name>A0ABD3G1X0_9STRA</name>
<evidence type="ECO:0008006" key="4">
    <source>
        <dbReference type="Google" id="ProtNLM"/>
    </source>
</evidence>
<feature type="compositionally biased region" description="Low complexity" evidence="1">
    <location>
        <begin position="72"/>
        <end position="95"/>
    </location>
</feature>
<keyword evidence="3" id="KW-1185">Reference proteome</keyword>
<evidence type="ECO:0000313" key="3">
    <source>
        <dbReference type="Proteomes" id="UP001632037"/>
    </source>
</evidence>
<organism evidence="2 3">
    <name type="scientific">Phytophthora oleae</name>
    <dbReference type="NCBI Taxonomy" id="2107226"/>
    <lineage>
        <taxon>Eukaryota</taxon>
        <taxon>Sar</taxon>
        <taxon>Stramenopiles</taxon>
        <taxon>Oomycota</taxon>
        <taxon>Peronosporomycetes</taxon>
        <taxon>Peronosporales</taxon>
        <taxon>Peronosporaceae</taxon>
        <taxon>Phytophthora</taxon>
    </lineage>
</organism>
<feature type="region of interest" description="Disordered" evidence="1">
    <location>
        <begin position="67"/>
        <end position="128"/>
    </location>
</feature>
<reference evidence="2 3" key="1">
    <citation type="submission" date="2024-09" db="EMBL/GenBank/DDBJ databases">
        <title>Genome sequencing and assembly of Phytophthora oleae, isolate VK10A, causative agent of rot of olive drupes.</title>
        <authorList>
            <person name="Conti Taguali S."/>
            <person name="Riolo M."/>
            <person name="La Spada F."/>
            <person name="Cacciola S.O."/>
            <person name="Dionisio G."/>
        </authorList>
    </citation>
    <scope>NUCLEOTIDE SEQUENCE [LARGE SCALE GENOMIC DNA]</scope>
    <source>
        <strain evidence="2 3">VK10A</strain>
    </source>
</reference>
<protein>
    <recommendedName>
        <fullName evidence="4">Chitin-binding type-4 domain-containing protein</fullName>
    </recommendedName>
</protein>
<comment type="caution">
    <text evidence="2">The sequence shown here is derived from an EMBL/GenBank/DDBJ whole genome shotgun (WGS) entry which is preliminary data.</text>
</comment>